<dbReference type="PROSITE" id="PS50968">
    <property type="entry name" value="BIOTINYL_LIPOYL"/>
    <property type="match status" value="2"/>
</dbReference>
<dbReference type="InterPro" id="IPR036625">
    <property type="entry name" value="E3-bd_dom_sf"/>
</dbReference>
<dbReference type="InterPro" id="IPR023213">
    <property type="entry name" value="CAT-like_dom_sf"/>
</dbReference>
<comment type="caution">
    <text evidence="10">The sequence shown here is derived from an EMBL/GenBank/DDBJ whole genome shotgun (WGS) entry which is preliminary data.</text>
</comment>
<evidence type="ECO:0000313" key="10">
    <source>
        <dbReference type="EMBL" id="EPD30562.1"/>
    </source>
</evidence>
<dbReference type="InterPro" id="IPR011053">
    <property type="entry name" value="Single_hybrid_motif"/>
</dbReference>
<dbReference type="InterPro" id="IPR003016">
    <property type="entry name" value="2-oxoA_DH_lipoyl-BS"/>
</dbReference>
<dbReference type="InterPro" id="IPR004167">
    <property type="entry name" value="PSBD"/>
</dbReference>
<dbReference type="NCBIfam" id="TIGR02927">
    <property type="entry name" value="SucB_Actino"/>
    <property type="match status" value="1"/>
</dbReference>
<dbReference type="Pfam" id="PF00198">
    <property type="entry name" value="2-oxoacid_dh"/>
    <property type="match status" value="1"/>
</dbReference>
<dbReference type="SUPFAM" id="SSF47005">
    <property type="entry name" value="Peripheral subunit-binding domain of 2-oxo acid dehydrogenase complex"/>
    <property type="match status" value="1"/>
</dbReference>
<evidence type="ECO:0000259" key="9">
    <source>
        <dbReference type="PROSITE" id="PS51826"/>
    </source>
</evidence>
<dbReference type="InterPro" id="IPR014276">
    <property type="entry name" value="2-oxoglutarate_DH_E2"/>
</dbReference>
<keyword evidence="5 6" id="KW-0012">Acyltransferase</keyword>
<feature type="region of interest" description="Disordered" evidence="7">
    <location>
        <begin position="204"/>
        <end position="277"/>
    </location>
</feature>
<feature type="domain" description="Peripheral subunit-binding (PSBD)" evidence="9">
    <location>
        <begin position="282"/>
        <end position="319"/>
    </location>
</feature>
<feature type="region of interest" description="Disordered" evidence="7">
    <location>
        <begin position="321"/>
        <end position="344"/>
    </location>
</feature>
<dbReference type="PROSITE" id="PS51826">
    <property type="entry name" value="PSBD"/>
    <property type="match status" value="1"/>
</dbReference>
<dbReference type="PANTHER" id="PTHR43178">
    <property type="entry name" value="DIHYDROLIPOAMIDE ACETYLTRANSFERASE COMPONENT OF PYRUVATE DEHYDROGENASE COMPLEX"/>
    <property type="match status" value="1"/>
</dbReference>
<evidence type="ECO:0000256" key="2">
    <source>
        <dbReference type="ARBA" id="ARBA00007317"/>
    </source>
</evidence>
<comment type="cofactor">
    <cofactor evidence="1 6">
        <name>(R)-lipoate</name>
        <dbReference type="ChEBI" id="CHEBI:83088"/>
    </cofactor>
</comment>
<dbReference type="Gene3D" id="3.30.559.10">
    <property type="entry name" value="Chloramphenicol acetyltransferase-like domain"/>
    <property type="match status" value="1"/>
</dbReference>
<dbReference type="PROSITE" id="PS00189">
    <property type="entry name" value="LIPOYL"/>
    <property type="match status" value="2"/>
</dbReference>
<sequence>MAQEIKMPALGESVTEGTVTEWLKQVGDTVEVDEPIVEVSTDKVDSEVPSPYAGKIVKILVEEDETVEVGSVIALIGDEGEAEAPAQEPAPAEEAPAEEAPVAEPAPAAPAAQESPAPSQDGELIEVKMPALGESVTEGTVSAWLKAVGDKVEADEPLLEVSTDKVDSEVPSPVSGFLAEIKVDEDETVDVDTVVAVISTGSPVADDAVAQPEPEAEPAPAPAPTPAPAPAPTPEPAPAPTPAPAPAPTPEPAPNAQPEPAGTKKPEPAKPAQTDISASGKYVTPIVRKLAKELGVDLANVTGQGIGGRIRKEDVLAAKEEADKRAATTAAPASSATPAAPKSTVIEDTTLRGTTQKMTRMRQVIADRMMSSLQGSAQLTTVVEADVTRIAALRKRAKASFEAREGTSLSFLPFFIKATTEALKMYPKLNAEIKGKEVEYFNYEHIGMAVDTERGLMVPVIKDAGDLTLSGIARAINDLAARSRDGQVKPEELSGATFTVTNTGAIGALFDTPVLNAPQVGILGVGRIVKRPMVIKDADGNETIGIRSMVYLALTYDHRLIDGADAGRFLTAIKNRLEEAEFEAELGL</sequence>
<proteinExistence type="inferred from homology"/>
<dbReference type="RefSeq" id="WP_016443674.1">
    <property type="nucleotide sequence ID" value="NZ_KE150266.1"/>
</dbReference>
<dbReference type="InterPro" id="IPR000089">
    <property type="entry name" value="Biotin_lipoyl"/>
</dbReference>
<comment type="similarity">
    <text evidence="2 6">Belongs to the 2-oxoacid dehydrogenase family.</text>
</comment>
<dbReference type="CDD" id="cd06849">
    <property type="entry name" value="lipoyl_domain"/>
    <property type="match status" value="2"/>
</dbReference>
<keyword evidence="11" id="KW-1185">Reference proteome</keyword>
<dbReference type="GO" id="GO:0005737">
    <property type="term" value="C:cytoplasm"/>
    <property type="evidence" value="ECO:0007669"/>
    <property type="project" value="TreeGrafter"/>
</dbReference>
<dbReference type="InterPro" id="IPR050743">
    <property type="entry name" value="2-oxoacid_DH_E2_comp"/>
</dbReference>
<dbReference type="GO" id="GO:0016407">
    <property type="term" value="F:acetyltransferase activity"/>
    <property type="evidence" value="ECO:0007669"/>
    <property type="project" value="TreeGrafter"/>
</dbReference>
<evidence type="ECO:0000256" key="6">
    <source>
        <dbReference type="RuleBase" id="RU003423"/>
    </source>
</evidence>
<reference evidence="10 11" key="1">
    <citation type="submission" date="2013-05" db="EMBL/GenBank/DDBJ databases">
        <title>The Genome Sequence of Actinomyces europaeus ACS-120-V-COL10B.</title>
        <authorList>
            <consortium name="The Broad Institute Genomics Platform"/>
            <person name="Earl A."/>
            <person name="Ward D."/>
            <person name="Feldgarden M."/>
            <person name="Gevers D."/>
            <person name="Saerens B."/>
            <person name="Vaneechoutte M."/>
            <person name="Walker B."/>
            <person name="Young S."/>
            <person name="Zeng Q."/>
            <person name="Gargeya S."/>
            <person name="Fitzgerald M."/>
            <person name="Haas B."/>
            <person name="Abouelleil A."/>
            <person name="Allen A.W."/>
            <person name="Alvarado L."/>
            <person name="Arachchi H.M."/>
            <person name="Berlin A.M."/>
            <person name="Chapman S.B."/>
            <person name="Gainer-Dewar J."/>
            <person name="Goldberg J."/>
            <person name="Griggs A."/>
            <person name="Gujja S."/>
            <person name="Hansen M."/>
            <person name="Howarth C."/>
            <person name="Imamovic A."/>
            <person name="Ireland A."/>
            <person name="Larimer J."/>
            <person name="McCowan C."/>
            <person name="Murphy C."/>
            <person name="Pearson M."/>
            <person name="Poon T.W."/>
            <person name="Priest M."/>
            <person name="Roberts A."/>
            <person name="Saif S."/>
            <person name="Shea T."/>
            <person name="Sisk P."/>
            <person name="Sykes S."/>
            <person name="Wortman J."/>
            <person name="Nusbaum C."/>
            <person name="Birren B."/>
        </authorList>
    </citation>
    <scope>NUCLEOTIDE SEQUENCE [LARGE SCALE GENOMIC DNA]</scope>
    <source>
        <strain evidence="10 11">ACS-120-V-Col10b</strain>
    </source>
</reference>
<evidence type="ECO:0000256" key="3">
    <source>
        <dbReference type="ARBA" id="ARBA00022679"/>
    </source>
</evidence>
<feature type="region of interest" description="Disordered" evidence="7">
    <location>
        <begin position="78"/>
        <end position="119"/>
    </location>
</feature>
<dbReference type="GO" id="GO:0031405">
    <property type="term" value="F:lipoic acid binding"/>
    <property type="evidence" value="ECO:0007669"/>
    <property type="project" value="TreeGrafter"/>
</dbReference>
<dbReference type="Pfam" id="PF02817">
    <property type="entry name" value="E3_binding"/>
    <property type="match status" value="1"/>
</dbReference>
<evidence type="ECO:0000256" key="4">
    <source>
        <dbReference type="ARBA" id="ARBA00022823"/>
    </source>
</evidence>
<dbReference type="Pfam" id="PF00364">
    <property type="entry name" value="Biotin_lipoyl"/>
    <property type="match status" value="2"/>
</dbReference>
<feature type="domain" description="Lipoyl-binding" evidence="8">
    <location>
        <begin position="124"/>
        <end position="199"/>
    </location>
</feature>
<dbReference type="EC" id="2.3.1.-" evidence="6"/>
<accession>A0A9W5VW39</accession>
<name>A0A9W5VW39_9ACTO</name>
<dbReference type="FunFam" id="3.30.559.10:FF:000007">
    <property type="entry name" value="Dihydrolipoamide acetyltransferase component of pyruvate dehydrogenase complex"/>
    <property type="match status" value="1"/>
</dbReference>
<feature type="compositionally biased region" description="Pro residues" evidence="7">
    <location>
        <begin position="217"/>
        <end position="257"/>
    </location>
</feature>
<evidence type="ECO:0000259" key="8">
    <source>
        <dbReference type="PROSITE" id="PS50968"/>
    </source>
</evidence>
<dbReference type="EMBL" id="AGWN01000001">
    <property type="protein sequence ID" value="EPD30562.1"/>
    <property type="molecule type" value="Genomic_DNA"/>
</dbReference>
<dbReference type="SUPFAM" id="SSF51230">
    <property type="entry name" value="Single hybrid motif"/>
    <property type="match status" value="2"/>
</dbReference>
<evidence type="ECO:0000256" key="7">
    <source>
        <dbReference type="SAM" id="MobiDB-lite"/>
    </source>
</evidence>
<dbReference type="AlphaFoldDB" id="A0A9W5VW39"/>
<dbReference type="OrthoDB" id="9805770at2"/>
<protein>
    <recommendedName>
        <fullName evidence="6">Dihydrolipoamide acetyltransferase component of pyruvate dehydrogenase complex</fullName>
        <ecNumber evidence="6">2.3.1.-</ecNumber>
    </recommendedName>
</protein>
<evidence type="ECO:0000256" key="1">
    <source>
        <dbReference type="ARBA" id="ARBA00001938"/>
    </source>
</evidence>
<dbReference type="SUPFAM" id="SSF52777">
    <property type="entry name" value="CoA-dependent acyltransferases"/>
    <property type="match status" value="1"/>
</dbReference>
<dbReference type="Gene3D" id="2.40.50.100">
    <property type="match status" value="2"/>
</dbReference>
<dbReference type="Proteomes" id="UP000014387">
    <property type="component" value="Unassembled WGS sequence"/>
</dbReference>
<keyword evidence="4 6" id="KW-0450">Lipoyl</keyword>
<dbReference type="InterPro" id="IPR001078">
    <property type="entry name" value="2-oxoacid_DH_actylTfrase"/>
</dbReference>
<evidence type="ECO:0000256" key="5">
    <source>
        <dbReference type="ARBA" id="ARBA00023315"/>
    </source>
</evidence>
<feature type="compositionally biased region" description="Low complexity" evidence="7">
    <location>
        <begin position="327"/>
        <end position="343"/>
    </location>
</feature>
<gene>
    <name evidence="10" type="ORF">HMPREF9238_00308</name>
</gene>
<dbReference type="Gene3D" id="4.10.320.10">
    <property type="entry name" value="E3-binding domain"/>
    <property type="match status" value="1"/>
</dbReference>
<dbReference type="PANTHER" id="PTHR43178:SF5">
    <property type="entry name" value="LIPOAMIDE ACYLTRANSFERASE COMPONENT OF BRANCHED-CHAIN ALPHA-KETO ACID DEHYDROGENASE COMPLEX, MITOCHONDRIAL"/>
    <property type="match status" value="1"/>
</dbReference>
<evidence type="ECO:0000313" key="11">
    <source>
        <dbReference type="Proteomes" id="UP000014387"/>
    </source>
</evidence>
<keyword evidence="3 6" id="KW-0808">Transferase</keyword>
<organism evidence="10 11">
    <name type="scientific">Gleimia europaea ACS-120-V-Col10b</name>
    <dbReference type="NCBI Taxonomy" id="883069"/>
    <lineage>
        <taxon>Bacteria</taxon>
        <taxon>Bacillati</taxon>
        <taxon>Actinomycetota</taxon>
        <taxon>Actinomycetes</taxon>
        <taxon>Actinomycetales</taxon>
        <taxon>Actinomycetaceae</taxon>
        <taxon>Gleimia</taxon>
    </lineage>
</organism>
<feature type="compositionally biased region" description="Low complexity" evidence="7">
    <location>
        <begin position="83"/>
        <end position="118"/>
    </location>
</feature>
<feature type="domain" description="Lipoyl-binding" evidence="8">
    <location>
        <begin position="2"/>
        <end position="77"/>
    </location>
</feature>